<feature type="domain" description="Type II methyltransferase M.TaqI-like" evidence="8">
    <location>
        <begin position="538"/>
        <end position="699"/>
    </location>
</feature>
<evidence type="ECO:0000259" key="8">
    <source>
        <dbReference type="Pfam" id="PF07669"/>
    </source>
</evidence>
<sequence length="1121" mass="129838">MMLRRLTFFYSGNPMQVTKTLFQTKILHNAIRNFAFPDDLLKRHEILQSWIETLKMGTLEKVKETSLQGDFLKDIFQDILGYRSVISGEGKTWEIHAEQTISDGGGFADGALGLFTNIEGKLQGKIIAPIELKNAKNDLDRPAPGRKLSAVEQGWQYANYTENCRWVIVSNYRELRLYQLSKTPAYFERFLLTELAEIANFKKLYYLLCRTNFLPKTGQQQSVIDRLLADSDTAQQEITEQLYQDYHNVRINLVNHFRFTGPKNLPNRDNVLIEKAQKTLDRILFLAFCQDRGLLPKNTLNNAHDHKDPYNPRFIWDNYKSVFSWVNKGNEDPPIPGYNGGLFEHDSLLDEQLTVTDPLCTQLKNLTKYDFETEVSVDILGHIFEQSITDLEALKAKTQTQEFNQKSGKRKTQGIFYTPAFITQYIVRVALGGYLKQKEDELRDSLRLGGAPRFQLNITTKTNKKQQKQAEIQFWQTYRDQVLKQTKVCDPACGSGAFLIAAFDYLFQDYQRVNQALSSLVTTPELELERLDTMILTQNLYGVDLSAESVEITKLSLWLKTAEPGKSLTDLDDNIKQGNSIVADPEFSDKPFNWETEFPQVFANGGFDVVIGNPPYVRQELLSPIKPYLKQHYQCYDGVADLYAYFYEKGLNILKPAGKLSYIVTNKWLKAGYGEPLRRFFIENSTFEQIIDFGHAPIFEDADTFPCIISVYKSSPSQAEITELKTSIPAEFNVKLCPVPREKLANINLTQYVQNEGYDVSWSRFTSESWSLERPDVEELMKKIQRLGIPLKDFAGVKPLYGIKTGLNEAFLIDEETKNKIVQADPKSAEIIKPYLRGQDIKRWSPEWQNLWMIFAHQNFEIECYPAILDYLSNYRQKLEARAGKQLWWQLQASPSFYELFEKPKLIYQEIQFHSAFCYDDCNYYTNNKCFIFSEPNLYILAVLNSPLIWWHNWRYLPHMKDEALSPVGVLMETFPIAPPTDQMREEVESIVTRLIEITKTNQTANNDVLTWLQIQYKVKKISRKLENFADLNFEELIEEVIKQLPKSKSSDPLGVKGLKSIREAYNEYVPDIKTRKQEALNLEKRLSDLVNQAYQLTPEEIELMWKTAPPRMPFYPSYKN</sequence>
<feature type="domain" description="TaqI-like C-terminal specificity" evidence="9">
    <location>
        <begin position="833"/>
        <end position="963"/>
    </location>
</feature>
<dbReference type="STRING" id="388467.A19Y_2143"/>
<dbReference type="PATRIC" id="fig|388467.6.peg.2090"/>
<evidence type="ECO:0000256" key="1">
    <source>
        <dbReference type="ARBA" id="ARBA00011900"/>
    </source>
</evidence>
<dbReference type="AlphaFoldDB" id="A0A073CSS2"/>
<dbReference type="Proteomes" id="UP000027395">
    <property type="component" value="Chromosome"/>
</dbReference>
<keyword evidence="3 10" id="KW-0808">Transferase</keyword>
<evidence type="ECO:0000313" key="10">
    <source>
        <dbReference type="EMBL" id="KEI67105.1"/>
    </source>
</evidence>
<keyword evidence="11" id="KW-1185">Reference proteome</keyword>
<dbReference type="Pfam" id="PF12950">
    <property type="entry name" value="TaqI_C"/>
    <property type="match status" value="1"/>
</dbReference>
<dbReference type="InterPro" id="IPR011639">
    <property type="entry name" value="MethylTrfase_TaqI-like_dom"/>
</dbReference>
<keyword evidence="6" id="KW-0238">DNA-binding</keyword>
<dbReference type="GO" id="GO:0009307">
    <property type="term" value="P:DNA restriction-modification system"/>
    <property type="evidence" value="ECO:0007669"/>
    <property type="project" value="UniProtKB-KW"/>
</dbReference>
<organism evidence="10 11">
    <name type="scientific">Planktothrix agardhii (strain NIVA-CYA 126/8)</name>
    <dbReference type="NCBI Taxonomy" id="388467"/>
    <lineage>
        <taxon>Bacteria</taxon>
        <taxon>Bacillati</taxon>
        <taxon>Cyanobacteriota</taxon>
        <taxon>Cyanophyceae</taxon>
        <taxon>Oscillatoriophycideae</taxon>
        <taxon>Oscillatoriales</taxon>
        <taxon>Microcoleaceae</taxon>
        <taxon>Planktothrix</taxon>
    </lineage>
</organism>
<dbReference type="HOGENOM" id="CLU_002539_2_0_3"/>
<dbReference type="PANTHER" id="PTHR33841:SF1">
    <property type="entry name" value="DNA METHYLTRANSFERASE A"/>
    <property type="match status" value="1"/>
</dbReference>
<evidence type="ECO:0000256" key="4">
    <source>
        <dbReference type="ARBA" id="ARBA00022691"/>
    </source>
</evidence>
<gene>
    <name evidence="10" type="ORF">A19Y_2143</name>
</gene>
<dbReference type="PANTHER" id="PTHR33841">
    <property type="entry name" value="DNA METHYLTRANSFERASE YEEA-RELATED"/>
    <property type="match status" value="1"/>
</dbReference>
<protein>
    <recommendedName>
        <fullName evidence="1">site-specific DNA-methyltransferase (adenine-specific)</fullName>
        <ecNumber evidence="1">2.1.1.72</ecNumber>
    </recommendedName>
</protein>
<dbReference type="GO" id="GO:0003677">
    <property type="term" value="F:DNA binding"/>
    <property type="evidence" value="ECO:0007669"/>
    <property type="project" value="UniProtKB-KW"/>
</dbReference>
<accession>A0A073CSS2</accession>
<dbReference type="InterPro" id="IPR029063">
    <property type="entry name" value="SAM-dependent_MTases_sf"/>
</dbReference>
<dbReference type="InterPro" id="IPR002052">
    <property type="entry name" value="DNA_methylase_N6_adenine_CS"/>
</dbReference>
<reference evidence="10 11" key="1">
    <citation type="journal article" date="2014" name="Appl. Environ. Microbiol.">
        <title>Elucidation of insertion elements encoded on plasmids and in vitro construction of shuttle vectors from the toxic cyanobacterium Planktothrix.</title>
        <authorList>
            <person name="Christiansen G."/>
            <person name="Goesmann A."/>
            <person name="Kurmayer R."/>
        </authorList>
    </citation>
    <scope>NUCLEOTIDE SEQUENCE [LARGE SCALE GENOMIC DNA]</scope>
    <source>
        <strain evidence="10 11">NIVA-CYA 126/8</strain>
    </source>
</reference>
<comment type="catalytic activity">
    <reaction evidence="7">
        <text>a 2'-deoxyadenosine in DNA + S-adenosyl-L-methionine = an N(6)-methyl-2'-deoxyadenosine in DNA + S-adenosyl-L-homocysteine + H(+)</text>
        <dbReference type="Rhea" id="RHEA:15197"/>
        <dbReference type="Rhea" id="RHEA-COMP:12418"/>
        <dbReference type="Rhea" id="RHEA-COMP:12419"/>
        <dbReference type="ChEBI" id="CHEBI:15378"/>
        <dbReference type="ChEBI" id="CHEBI:57856"/>
        <dbReference type="ChEBI" id="CHEBI:59789"/>
        <dbReference type="ChEBI" id="CHEBI:90615"/>
        <dbReference type="ChEBI" id="CHEBI:90616"/>
        <dbReference type="EC" id="2.1.1.72"/>
    </reaction>
</comment>
<dbReference type="GO" id="GO:0009007">
    <property type="term" value="F:site-specific DNA-methyltransferase (adenine-specific) activity"/>
    <property type="evidence" value="ECO:0007669"/>
    <property type="project" value="UniProtKB-EC"/>
</dbReference>
<name>A0A073CSS2_PLAA1</name>
<evidence type="ECO:0000259" key="9">
    <source>
        <dbReference type="Pfam" id="PF12950"/>
    </source>
</evidence>
<dbReference type="EMBL" id="CM002803">
    <property type="protein sequence ID" value="KEI67105.1"/>
    <property type="molecule type" value="Genomic_DNA"/>
</dbReference>
<evidence type="ECO:0000256" key="3">
    <source>
        <dbReference type="ARBA" id="ARBA00022679"/>
    </source>
</evidence>
<evidence type="ECO:0000256" key="5">
    <source>
        <dbReference type="ARBA" id="ARBA00022747"/>
    </source>
</evidence>
<evidence type="ECO:0000313" key="11">
    <source>
        <dbReference type="Proteomes" id="UP000027395"/>
    </source>
</evidence>
<evidence type="ECO:0000256" key="7">
    <source>
        <dbReference type="ARBA" id="ARBA00047942"/>
    </source>
</evidence>
<dbReference type="PRINTS" id="PR00507">
    <property type="entry name" value="N12N6MTFRASE"/>
</dbReference>
<dbReference type="eggNOG" id="COG0827">
    <property type="taxonomic scope" value="Bacteria"/>
</dbReference>
<dbReference type="InterPro" id="IPR025931">
    <property type="entry name" value="TaqI_C"/>
</dbReference>
<dbReference type="Gene3D" id="3.40.50.150">
    <property type="entry name" value="Vaccinia Virus protein VP39"/>
    <property type="match status" value="1"/>
</dbReference>
<dbReference type="GO" id="GO:0032259">
    <property type="term" value="P:methylation"/>
    <property type="evidence" value="ECO:0007669"/>
    <property type="project" value="UniProtKB-KW"/>
</dbReference>
<dbReference type="EC" id="2.1.1.72" evidence="1"/>
<evidence type="ECO:0000256" key="6">
    <source>
        <dbReference type="ARBA" id="ARBA00023125"/>
    </source>
</evidence>
<dbReference type="eggNOG" id="COG1002">
    <property type="taxonomic scope" value="Bacteria"/>
</dbReference>
<keyword evidence="5" id="KW-0680">Restriction system</keyword>
<evidence type="ECO:0000256" key="2">
    <source>
        <dbReference type="ARBA" id="ARBA00022603"/>
    </source>
</evidence>
<dbReference type="InterPro" id="IPR050953">
    <property type="entry name" value="N4_N6_ade-DNA_methylase"/>
</dbReference>
<dbReference type="Pfam" id="PF07669">
    <property type="entry name" value="Eco57I"/>
    <property type="match status" value="1"/>
</dbReference>
<dbReference type="SUPFAM" id="SSF53335">
    <property type="entry name" value="S-adenosyl-L-methionine-dependent methyltransferases"/>
    <property type="match status" value="1"/>
</dbReference>
<proteinExistence type="predicted"/>
<keyword evidence="2 10" id="KW-0489">Methyltransferase</keyword>
<keyword evidence="4" id="KW-0949">S-adenosyl-L-methionine</keyword>
<dbReference type="PROSITE" id="PS00092">
    <property type="entry name" value="N6_MTASE"/>
    <property type="match status" value="1"/>
</dbReference>